<sequence length="255" mass="29456">MRISVLSSGSKGNSVLVCENNTKILIDLGVTKSYAEERLKELDVDPKEIKAILITHTHADHIQGLKVFLKKYHPKLYVNKVILSLLKEYIDDFDYELYETNNFKIDDLDIRVIKTSHDAKGSVGFIISSNDKSFVYITDTGYINNKYFEVLKNHNLYIMESNHDIKMLMEGKYPYYLKQRILSDKGHLSNNDASYYLSEFIGDNTNTIILAHLSDDNNTYELALDTLKKVLKDTNKTVKNIMVAKQKQRTDWIEV</sequence>
<dbReference type="AlphaFoldDB" id="A0A9D1IQ71"/>
<evidence type="ECO:0000313" key="2">
    <source>
        <dbReference type="EMBL" id="HIU39914.1"/>
    </source>
</evidence>
<dbReference type="Proteomes" id="UP000824074">
    <property type="component" value="Unassembled WGS sequence"/>
</dbReference>
<name>A0A9D1IQ71_9FIRM</name>
<dbReference type="Pfam" id="PF00753">
    <property type="entry name" value="Lactamase_B"/>
    <property type="match status" value="1"/>
</dbReference>
<dbReference type="PANTHER" id="PTHR47619">
    <property type="entry name" value="METALLO-HYDROLASE YYCJ-RELATED"/>
    <property type="match status" value="1"/>
</dbReference>
<dbReference type="PANTHER" id="PTHR47619:SF1">
    <property type="entry name" value="EXODEOXYRIBONUCLEASE WALJ"/>
    <property type="match status" value="1"/>
</dbReference>
<dbReference type="EMBL" id="DVMT01000015">
    <property type="protein sequence ID" value="HIU39914.1"/>
    <property type="molecule type" value="Genomic_DNA"/>
</dbReference>
<evidence type="ECO:0000313" key="3">
    <source>
        <dbReference type="Proteomes" id="UP000824074"/>
    </source>
</evidence>
<proteinExistence type="predicted"/>
<organism evidence="2 3">
    <name type="scientific">Candidatus Aphodocola excrementigallinarum</name>
    <dbReference type="NCBI Taxonomy" id="2840670"/>
    <lineage>
        <taxon>Bacteria</taxon>
        <taxon>Bacillati</taxon>
        <taxon>Bacillota</taxon>
        <taxon>Bacilli</taxon>
        <taxon>Candidatus Aphodocola</taxon>
    </lineage>
</organism>
<dbReference type="SMART" id="SM00849">
    <property type="entry name" value="Lactamase_B"/>
    <property type="match status" value="1"/>
</dbReference>
<comment type="caution">
    <text evidence="2">The sequence shown here is derived from an EMBL/GenBank/DDBJ whole genome shotgun (WGS) entry which is preliminary data.</text>
</comment>
<protein>
    <submittedName>
        <fullName evidence="2">MBL fold metallo-hydrolase</fullName>
    </submittedName>
</protein>
<evidence type="ECO:0000259" key="1">
    <source>
        <dbReference type="SMART" id="SM00849"/>
    </source>
</evidence>
<dbReference type="Gene3D" id="3.60.15.10">
    <property type="entry name" value="Ribonuclease Z/Hydroxyacylglutathione hydrolase-like"/>
    <property type="match status" value="1"/>
</dbReference>
<dbReference type="InterPro" id="IPR001279">
    <property type="entry name" value="Metallo-B-lactamas"/>
</dbReference>
<reference evidence="2" key="2">
    <citation type="journal article" date="2021" name="PeerJ">
        <title>Extensive microbial diversity within the chicken gut microbiome revealed by metagenomics and culture.</title>
        <authorList>
            <person name="Gilroy R."/>
            <person name="Ravi A."/>
            <person name="Getino M."/>
            <person name="Pursley I."/>
            <person name="Horton D.L."/>
            <person name="Alikhan N.F."/>
            <person name="Baker D."/>
            <person name="Gharbi K."/>
            <person name="Hall N."/>
            <person name="Watson M."/>
            <person name="Adriaenssens E.M."/>
            <person name="Foster-Nyarko E."/>
            <person name="Jarju S."/>
            <person name="Secka A."/>
            <person name="Antonio M."/>
            <person name="Oren A."/>
            <person name="Chaudhuri R.R."/>
            <person name="La Ragione R."/>
            <person name="Hildebrand F."/>
            <person name="Pallen M.J."/>
        </authorList>
    </citation>
    <scope>NUCLEOTIDE SEQUENCE</scope>
    <source>
        <strain evidence="2">CHK193-30670</strain>
    </source>
</reference>
<reference evidence="2" key="1">
    <citation type="submission" date="2020-10" db="EMBL/GenBank/DDBJ databases">
        <authorList>
            <person name="Gilroy R."/>
        </authorList>
    </citation>
    <scope>NUCLEOTIDE SEQUENCE</scope>
    <source>
        <strain evidence="2">CHK193-30670</strain>
    </source>
</reference>
<dbReference type="SUPFAM" id="SSF56281">
    <property type="entry name" value="Metallo-hydrolase/oxidoreductase"/>
    <property type="match status" value="1"/>
</dbReference>
<dbReference type="InterPro" id="IPR052533">
    <property type="entry name" value="WalJ/YycJ-like"/>
</dbReference>
<accession>A0A9D1IQ71</accession>
<dbReference type="InterPro" id="IPR036866">
    <property type="entry name" value="RibonucZ/Hydroxyglut_hydro"/>
</dbReference>
<gene>
    <name evidence="2" type="ORF">IAB68_01250</name>
</gene>
<feature type="domain" description="Metallo-beta-lactamase" evidence="1">
    <location>
        <begin position="11"/>
        <end position="180"/>
    </location>
</feature>